<accession>A0A556P6L6</accession>
<keyword evidence="1" id="KW-0378">Hydrolase</keyword>
<dbReference type="OrthoDB" id="2706506at2"/>
<evidence type="ECO:0000313" key="2">
    <source>
        <dbReference type="Proteomes" id="UP000316425"/>
    </source>
</evidence>
<sequence>MDKRRFYVNVETGEISELKAGNNAQFTVYASPEEVKALRKCFEDKDHADFGTYWRAHIPFKEYHNDEDNDAFDHELLRAYKMIYQLGDEEAKEHISQYPFFKSLMDSDDY</sequence>
<name>A0A556P6L6_9BACI</name>
<dbReference type="AlphaFoldDB" id="A0A556P6L6"/>
<evidence type="ECO:0000313" key="1">
    <source>
        <dbReference type="EMBL" id="TSJ60033.1"/>
    </source>
</evidence>
<dbReference type="EMBL" id="VMHE01000038">
    <property type="protein sequence ID" value="TSJ60033.1"/>
    <property type="molecule type" value="Genomic_DNA"/>
</dbReference>
<protein>
    <submittedName>
        <fullName evidence="1">Hydrolase</fullName>
    </submittedName>
</protein>
<organism evidence="1 2">
    <name type="scientific">Allobacillus salarius</name>
    <dbReference type="NCBI Taxonomy" id="1955272"/>
    <lineage>
        <taxon>Bacteria</taxon>
        <taxon>Bacillati</taxon>
        <taxon>Bacillota</taxon>
        <taxon>Bacilli</taxon>
        <taxon>Bacillales</taxon>
        <taxon>Bacillaceae</taxon>
        <taxon>Allobacillus</taxon>
    </lineage>
</organism>
<reference evidence="1 2" key="1">
    <citation type="submission" date="2019-07" db="EMBL/GenBank/DDBJ databases">
        <title>Allobacillus sp. nov. SKP isolated from shrimp paste of Euphausiacea.</title>
        <authorList>
            <person name="Kanchanasin P."/>
            <person name="Tanasupawat S."/>
            <person name="Shi W."/>
            <person name="Wu L."/>
            <person name="Ma J."/>
        </authorList>
    </citation>
    <scope>NUCLEOTIDE SEQUENCE [LARGE SCALE GENOMIC DNA]</scope>
    <source>
        <strain evidence="1 2">SKP4-8</strain>
    </source>
</reference>
<proteinExistence type="predicted"/>
<dbReference type="GO" id="GO:0016787">
    <property type="term" value="F:hydrolase activity"/>
    <property type="evidence" value="ECO:0007669"/>
    <property type="project" value="UniProtKB-KW"/>
</dbReference>
<keyword evidence="2" id="KW-1185">Reference proteome</keyword>
<gene>
    <name evidence="1" type="ORF">FPQ13_12435</name>
</gene>
<comment type="caution">
    <text evidence="1">The sequence shown here is derived from an EMBL/GenBank/DDBJ whole genome shotgun (WGS) entry which is preliminary data.</text>
</comment>
<dbReference type="RefSeq" id="WP_144089648.1">
    <property type="nucleotide sequence ID" value="NZ_VMHE01000038.1"/>
</dbReference>
<dbReference type="Proteomes" id="UP000316425">
    <property type="component" value="Unassembled WGS sequence"/>
</dbReference>